<reference evidence="7 8" key="1">
    <citation type="submission" date="2018-06" db="EMBL/GenBank/DDBJ databases">
        <title>A transcriptomic atlas of mushroom development highlights an independent origin of complex multicellularity.</title>
        <authorList>
            <consortium name="DOE Joint Genome Institute"/>
            <person name="Krizsan K."/>
            <person name="Almasi E."/>
            <person name="Merenyi Z."/>
            <person name="Sahu N."/>
            <person name="Viragh M."/>
            <person name="Koszo T."/>
            <person name="Mondo S."/>
            <person name="Kiss B."/>
            <person name="Balint B."/>
            <person name="Kues U."/>
            <person name="Barry K."/>
            <person name="Hegedus J.C."/>
            <person name="Henrissat B."/>
            <person name="Johnson J."/>
            <person name="Lipzen A."/>
            <person name="Ohm R."/>
            <person name="Nagy I."/>
            <person name="Pangilinan J."/>
            <person name="Yan J."/>
            <person name="Xiong Y."/>
            <person name="Grigoriev I.V."/>
            <person name="Hibbett D.S."/>
            <person name="Nagy L.G."/>
        </authorList>
    </citation>
    <scope>NUCLEOTIDE SEQUENCE [LARGE SCALE GENOMIC DNA]</scope>
    <source>
        <strain evidence="7 8">SZMC22713</strain>
    </source>
</reference>
<dbReference type="CDD" id="cd12148">
    <property type="entry name" value="fungal_TF_MHR"/>
    <property type="match status" value="1"/>
</dbReference>
<dbReference type="PROSITE" id="PS50048">
    <property type="entry name" value="ZN2_CY6_FUNGAL_2"/>
    <property type="match status" value="1"/>
</dbReference>
<dbReference type="EMBL" id="ML170169">
    <property type="protein sequence ID" value="TDL23795.1"/>
    <property type="molecule type" value="Genomic_DNA"/>
</dbReference>
<feature type="domain" description="Zn(2)-C6 fungal-type" evidence="6">
    <location>
        <begin position="22"/>
        <end position="51"/>
    </location>
</feature>
<keyword evidence="4" id="KW-0175">Coiled coil</keyword>
<name>A0A4Y7Q8M2_9AGAM</name>
<dbReference type="PANTHER" id="PTHR31001">
    <property type="entry name" value="UNCHARACTERIZED TRANSCRIPTIONAL REGULATORY PROTEIN"/>
    <property type="match status" value="1"/>
</dbReference>
<dbReference type="SUPFAM" id="SSF57701">
    <property type="entry name" value="Zn2/Cys6 DNA-binding domain"/>
    <property type="match status" value="1"/>
</dbReference>
<keyword evidence="2" id="KW-0479">Metal-binding</keyword>
<sequence>MQTGIDSLKSSGPKGDRRAGLSCAECRRSKLRCDRTFPCQACIRRGCAAICPDGTLAATKGNKILQNQNQNLTQQVKAMSTRISELESALRSLQAENSTQPHPLLEGNSISESIASLNSEYHGARLGEAADALGSLSLGEFGESRYHGETACSEYLASLLPSDESAAFYHPLAANLNFLGLPWQILELVNAFPLGTAVQSEVTKTLFGHFLPPRDKALKLTSLYYEFAGWMYDPIPQHDFHSNVLSKLYGSIPVTSEAFWDRLHCHQLSVFFMIMAIGTLYDDENTSAATFSDRYHALGCAALSLNPIGKEATCWTIQALFLEVFFLFQSDRMSGERRWLLTGLASRLAHSIGLQRDSASWNVPPEETQRRRVMYWELFTWDSYTSVIFGRPPAMSIDYTECRFPEDTDPTIKPNGATELGWHAWKYRNSAACFAPSVQHVFSTKAGDYSALMELDRRIRKFPVPHSLQAPTHGTGEPVDGKSWSSDPTRALMQYCTLAVRETNLLYIHRSYFAQALKKDPGNPLNNKHGASVMAVYRSASLLVSGLRSLYGRHPKHSSRVWFYWSGVFSACIVLGALVIESPGCKLSANALMELDYAISLFKEGSQLVRPPSTVGALNDLQQRAQRAYAYFFAGKSAAPVNHPVPAEKKDRADPLLIALGGTALVKAPSKSPSNSSSPAAHMSSPGSDDMSRQQSPSAVHLHHDINTRPRQNYSGPEEHFDSSDLRVQGLPEFNQSSASAPTFYEQSSLGISFDLSPESDQEQLVPMDFAEPTQEEIWQNFLTELGIESR</sequence>
<organism evidence="7 8">
    <name type="scientific">Rickenella mellea</name>
    <dbReference type="NCBI Taxonomy" id="50990"/>
    <lineage>
        <taxon>Eukaryota</taxon>
        <taxon>Fungi</taxon>
        <taxon>Dikarya</taxon>
        <taxon>Basidiomycota</taxon>
        <taxon>Agaricomycotina</taxon>
        <taxon>Agaricomycetes</taxon>
        <taxon>Hymenochaetales</taxon>
        <taxon>Rickenellaceae</taxon>
        <taxon>Rickenella</taxon>
    </lineage>
</organism>
<dbReference type="GO" id="GO:0003677">
    <property type="term" value="F:DNA binding"/>
    <property type="evidence" value="ECO:0007669"/>
    <property type="project" value="InterPro"/>
</dbReference>
<feature type="coiled-coil region" evidence="4">
    <location>
        <begin position="62"/>
        <end position="96"/>
    </location>
</feature>
<dbReference type="Pfam" id="PF00172">
    <property type="entry name" value="Zn_clus"/>
    <property type="match status" value="1"/>
</dbReference>
<dbReference type="GO" id="GO:0006351">
    <property type="term" value="P:DNA-templated transcription"/>
    <property type="evidence" value="ECO:0007669"/>
    <property type="project" value="InterPro"/>
</dbReference>
<dbReference type="InterPro" id="IPR007219">
    <property type="entry name" value="XnlR_reg_dom"/>
</dbReference>
<feature type="region of interest" description="Disordered" evidence="5">
    <location>
        <begin position="667"/>
        <end position="723"/>
    </location>
</feature>
<gene>
    <name evidence="7" type="ORF">BD410DRAFT_787076</name>
</gene>
<dbReference type="AlphaFoldDB" id="A0A4Y7Q8M2"/>
<dbReference type="Proteomes" id="UP000294933">
    <property type="component" value="Unassembled WGS sequence"/>
</dbReference>
<evidence type="ECO:0000256" key="2">
    <source>
        <dbReference type="ARBA" id="ARBA00022723"/>
    </source>
</evidence>
<dbReference type="Gene3D" id="4.10.240.10">
    <property type="entry name" value="Zn(2)-C6 fungal-type DNA-binding domain"/>
    <property type="match status" value="1"/>
</dbReference>
<evidence type="ECO:0000256" key="5">
    <source>
        <dbReference type="SAM" id="MobiDB-lite"/>
    </source>
</evidence>
<dbReference type="InterPro" id="IPR001138">
    <property type="entry name" value="Zn2Cys6_DnaBD"/>
</dbReference>
<evidence type="ECO:0000313" key="7">
    <source>
        <dbReference type="EMBL" id="TDL23795.1"/>
    </source>
</evidence>
<dbReference type="GO" id="GO:0008270">
    <property type="term" value="F:zinc ion binding"/>
    <property type="evidence" value="ECO:0007669"/>
    <property type="project" value="InterPro"/>
</dbReference>
<evidence type="ECO:0000259" key="6">
    <source>
        <dbReference type="PROSITE" id="PS50048"/>
    </source>
</evidence>
<dbReference type="VEuPathDB" id="FungiDB:BD410DRAFT_787076"/>
<dbReference type="PROSITE" id="PS00463">
    <property type="entry name" value="ZN2_CY6_FUNGAL_1"/>
    <property type="match status" value="1"/>
</dbReference>
<dbReference type="STRING" id="50990.A0A4Y7Q8M2"/>
<proteinExistence type="predicted"/>
<dbReference type="PANTHER" id="PTHR31001:SF56">
    <property type="entry name" value="ZN(2)-C6 FUNGAL-TYPE DOMAIN-CONTAINING PROTEIN"/>
    <property type="match status" value="1"/>
</dbReference>
<evidence type="ECO:0000313" key="8">
    <source>
        <dbReference type="Proteomes" id="UP000294933"/>
    </source>
</evidence>
<protein>
    <recommendedName>
        <fullName evidence="6">Zn(2)-C6 fungal-type domain-containing protein</fullName>
    </recommendedName>
</protein>
<evidence type="ECO:0000256" key="4">
    <source>
        <dbReference type="SAM" id="Coils"/>
    </source>
</evidence>
<feature type="compositionally biased region" description="Low complexity" evidence="5">
    <location>
        <begin position="668"/>
        <end position="688"/>
    </location>
</feature>
<dbReference type="GO" id="GO:0000981">
    <property type="term" value="F:DNA-binding transcription factor activity, RNA polymerase II-specific"/>
    <property type="evidence" value="ECO:0007669"/>
    <property type="project" value="InterPro"/>
</dbReference>
<dbReference type="Pfam" id="PF04082">
    <property type="entry name" value="Fungal_trans"/>
    <property type="match status" value="1"/>
</dbReference>
<evidence type="ECO:0000256" key="1">
    <source>
        <dbReference type="ARBA" id="ARBA00004123"/>
    </source>
</evidence>
<accession>A0A4Y7Q8M2</accession>
<dbReference type="InterPro" id="IPR036864">
    <property type="entry name" value="Zn2-C6_fun-type_DNA-bd_sf"/>
</dbReference>
<dbReference type="OrthoDB" id="424974at2759"/>
<dbReference type="InterPro" id="IPR050613">
    <property type="entry name" value="Sec_Metabolite_Reg"/>
</dbReference>
<keyword evidence="8" id="KW-1185">Reference proteome</keyword>
<dbReference type="SMART" id="SM00066">
    <property type="entry name" value="GAL4"/>
    <property type="match status" value="1"/>
</dbReference>
<dbReference type="CDD" id="cd00067">
    <property type="entry name" value="GAL4"/>
    <property type="match status" value="1"/>
</dbReference>
<evidence type="ECO:0000256" key="3">
    <source>
        <dbReference type="ARBA" id="ARBA00023242"/>
    </source>
</evidence>
<keyword evidence="3" id="KW-0539">Nucleus</keyword>
<dbReference type="GO" id="GO:0005634">
    <property type="term" value="C:nucleus"/>
    <property type="evidence" value="ECO:0007669"/>
    <property type="project" value="UniProtKB-SubCell"/>
</dbReference>
<dbReference type="SMART" id="SM00906">
    <property type="entry name" value="Fungal_trans"/>
    <property type="match status" value="1"/>
</dbReference>
<comment type="subcellular location">
    <subcellularLocation>
        <location evidence="1">Nucleus</location>
    </subcellularLocation>
</comment>